<name>A0AAW0TS12_SCYPA</name>
<protein>
    <submittedName>
        <fullName evidence="1">Uncharacterized protein</fullName>
    </submittedName>
</protein>
<sequence>MNEYIVRSLAPHVNASAHARQAEHFWGWWPQSTVLDGGRDVVSDDQQTAFEADESWLKCCDAMWAC</sequence>
<reference evidence="1 2" key="1">
    <citation type="submission" date="2023-03" db="EMBL/GenBank/DDBJ databases">
        <title>High-quality genome of Scylla paramamosain provides insights in environmental adaptation.</title>
        <authorList>
            <person name="Zhang L."/>
        </authorList>
    </citation>
    <scope>NUCLEOTIDE SEQUENCE [LARGE SCALE GENOMIC DNA]</scope>
    <source>
        <strain evidence="1">LZ_2023a</strain>
        <tissue evidence="1">Muscle</tissue>
    </source>
</reference>
<proteinExistence type="predicted"/>
<evidence type="ECO:0000313" key="1">
    <source>
        <dbReference type="EMBL" id="KAK8390568.1"/>
    </source>
</evidence>
<keyword evidence="2" id="KW-1185">Reference proteome</keyword>
<dbReference type="AlphaFoldDB" id="A0AAW0TS12"/>
<organism evidence="1 2">
    <name type="scientific">Scylla paramamosain</name>
    <name type="common">Mud crab</name>
    <dbReference type="NCBI Taxonomy" id="85552"/>
    <lineage>
        <taxon>Eukaryota</taxon>
        <taxon>Metazoa</taxon>
        <taxon>Ecdysozoa</taxon>
        <taxon>Arthropoda</taxon>
        <taxon>Crustacea</taxon>
        <taxon>Multicrustacea</taxon>
        <taxon>Malacostraca</taxon>
        <taxon>Eumalacostraca</taxon>
        <taxon>Eucarida</taxon>
        <taxon>Decapoda</taxon>
        <taxon>Pleocyemata</taxon>
        <taxon>Brachyura</taxon>
        <taxon>Eubrachyura</taxon>
        <taxon>Portunoidea</taxon>
        <taxon>Portunidae</taxon>
        <taxon>Portuninae</taxon>
        <taxon>Scylla</taxon>
    </lineage>
</organism>
<dbReference type="EMBL" id="JARAKH010000025">
    <property type="protein sequence ID" value="KAK8390568.1"/>
    <property type="molecule type" value="Genomic_DNA"/>
</dbReference>
<gene>
    <name evidence="1" type="ORF">O3P69_010332</name>
</gene>
<dbReference type="Proteomes" id="UP001487740">
    <property type="component" value="Unassembled WGS sequence"/>
</dbReference>
<evidence type="ECO:0000313" key="2">
    <source>
        <dbReference type="Proteomes" id="UP001487740"/>
    </source>
</evidence>
<accession>A0AAW0TS12</accession>
<comment type="caution">
    <text evidence="1">The sequence shown here is derived from an EMBL/GenBank/DDBJ whole genome shotgun (WGS) entry which is preliminary data.</text>
</comment>